<accession>A0A2M6YV35</accession>
<comment type="caution">
    <text evidence="2">The sequence shown here is derived from an EMBL/GenBank/DDBJ whole genome shotgun (WGS) entry which is preliminary data.</text>
</comment>
<reference evidence="3" key="1">
    <citation type="submission" date="2017-09" db="EMBL/GenBank/DDBJ databases">
        <title>Depth-based differentiation of microbial function through sediment-hosted aquifers and enrichment of novel symbionts in the deep terrestrial subsurface.</title>
        <authorList>
            <person name="Probst A.J."/>
            <person name="Ladd B."/>
            <person name="Jarett J.K."/>
            <person name="Geller-Mcgrath D.E."/>
            <person name="Sieber C.M.K."/>
            <person name="Emerson J.B."/>
            <person name="Anantharaman K."/>
            <person name="Thomas B.C."/>
            <person name="Malmstrom R."/>
            <person name="Stieglmeier M."/>
            <person name="Klingl A."/>
            <person name="Woyke T."/>
            <person name="Ryan C.M."/>
            <person name="Banfield J.F."/>
        </authorList>
    </citation>
    <scope>NUCLEOTIDE SEQUENCE [LARGE SCALE GENOMIC DNA]</scope>
</reference>
<dbReference type="EMBL" id="PEWY01000038">
    <property type="protein sequence ID" value="PIU37359.1"/>
    <property type="molecule type" value="Genomic_DNA"/>
</dbReference>
<evidence type="ECO:0000259" key="1">
    <source>
        <dbReference type="Pfam" id="PF00535"/>
    </source>
</evidence>
<protein>
    <submittedName>
        <fullName evidence="2">Glycosyltransferase family 2 protein</fullName>
    </submittedName>
</protein>
<dbReference type="CDD" id="cd04179">
    <property type="entry name" value="DPM_DPG-synthase_like"/>
    <property type="match status" value="1"/>
</dbReference>
<dbReference type="InterPro" id="IPR050256">
    <property type="entry name" value="Glycosyltransferase_2"/>
</dbReference>
<dbReference type="SUPFAM" id="SSF53448">
    <property type="entry name" value="Nucleotide-diphospho-sugar transferases"/>
    <property type="match status" value="1"/>
</dbReference>
<name>A0A2M6YV35_9BACT</name>
<sequence length="250" mass="28848">MKTGIQESMDSRLRGNDTYVIMVSMKLTNNQILILLPVFNESKVIFSVIRSIQKEGWKKILAVDDGSTDNTYDELKKTGVIILRHSINRGKGSAVKTGLEAAKILNSKVVVTLDSDGQHNPKDIKKMVEEIKKGYDVVLGIRDFKKRHIPRFKAFGNYIGNIFTWMFYGLWVNDSQSGFRAYNKKAVDLIQTNNDHYEFETEIVREIVRNKLKWSEKIIDVRYSDYDQKKRNKQSFVSAVKMIIKLVLFG</sequence>
<dbReference type="Proteomes" id="UP000230184">
    <property type="component" value="Unassembled WGS sequence"/>
</dbReference>
<evidence type="ECO:0000313" key="3">
    <source>
        <dbReference type="Proteomes" id="UP000230184"/>
    </source>
</evidence>
<feature type="domain" description="Glycosyltransferase 2-like" evidence="1">
    <location>
        <begin position="34"/>
        <end position="187"/>
    </location>
</feature>
<dbReference type="AlphaFoldDB" id="A0A2M6YV35"/>
<dbReference type="InterPro" id="IPR029044">
    <property type="entry name" value="Nucleotide-diphossugar_trans"/>
</dbReference>
<organism evidence="2 3">
    <name type="scientific">Candidatus Roizmanbacteria bacterium CG07_land_8_20_14_0_80_34_15</name>
    <dbReference type="NCBI Taxonomy" id="1974849"/>
    <lineage>
        <taxon>Bacteria</taxon>
        <taxon>Candidatus Roizmaniibacteriota</taxon>
    </lineage>
</organism>
<keyword evidence="2" id="KW-0808">Transferase</keyword>
<dbReference type="PANTHER" id="PTHR48090">
    <property type="entry name" value="UNDECAPRENYL-PHOSPHATE 4-DEOXY-4-FORMAMIDO-L-ARABINOSE TRANSFERASE-RELATED"/>
    <property type="match status" value="1"/>
</dbReference>
<dbReference type="PANTHER" id="PTHR48090:SF7">
    <property type="entry name" value="RFBJ PROTEIN"/>
    <property type="match status" value="1"/>
</dbReference>
<dbReference type="Gene3D" id="3.90.550.10">
    <property type="entry name" value="Spore Coat Polysaccharide Biosynthesis Protein SpsA, Chain A"/>
    <property type="match status" value="1"/>
</dbReference>
<proteinExistence type="predicted"/>
<dbReference type="GO" id="GO:0016740">
    <property type="term" value="F:transferase activity"/>
    <property type="evidence" value="ECO:0007669"/>
    <property type="project" value="UniProtKB-KW"/>
</dbReference>
<gene>
    <name evidence="2" type="ORF">COT02_01350</name>
</gene>
<dbReference type="Pfam" id="PF00535">
    <property type="entry name" value="Glycos_transf_2"/>
    <property type="match status" value="1"/>
</dbReference>
<evidence type="ECO:0000313" key="2">
    <source>
        <dbReference type="EMBL" id="PIU37359.1"/>
    </source>
</evidence>
<dbReference type="InterPro" id="IPR001173">
    <property type="entry name" value="Glyco_trans_2-like"/>
</dbReference>